<comment type="caution">
    <text evidence="2">The sequence shown here is derived from an EMBL/GenBank/DDBJ whole genome shotgun (WGS) entry which is preliminary data.</text>
</comment>
<protein>
    <submittedName>
        <fullName evidence="2">Uncharacterized protein</fullName>
    </submittedName>
</protein>
<sequence length="73" mass="8054">MTVAKRSAPQRQMTISRQGLGMTVRRCGATRRLMREIPAAAVAVRRMGRMPARHDAIRSPSAHPRRFAAGITA</sequence>
<dbReference type="EMBL" id="JAAEAM010000016">
    <property type="protein sequence ID" value="NDV73634.1"/>
    <property type="molecule type" value="Genomic_DNA"/>
</dbReference>
<dbReference type="RefSeq" id="WP_006497668.1">
    <property type="nucleotide sequence ID" value="NZ_CP013450.1"/>
</dbReference>
<gene>
    <name evidence="2" type="ORF">GFJ35_16360</name>
</gene>
<accession>A0A6B2MEF4</accession>
<organism evidence="2">
    <name type="scientific">Burkholderia cenocepacia</name>
    <dbReference type="NCBI Taxonomy" id="95486"/>
    <lineage>
        <taxon>Bacteria</taxon>
        <taxon>Pseudomonadati</taxon>
        <taxon>Pseudomonadota</taxon>
        <taxon>Betaproteobacteria</taxon>
        <taxon>Burkholderiales</taxon>
        <taxon>Burkholderiaceae</taxon>
        <taxon>Burkholderia</taxon>
        <taxon>Burkholderia cepacia complex</taxon>
    </lineage>
</organism>
<dbReference type="AlphaFoldDB" id="A0A6B2MEF4"/>
<proteinExistence type="predicted"/>
<evidence type="ECO:0000256" key="1">
    <source>
        <dbReference type="SAM" id="MobiDB-lite"/>
    </source>
</evidence>
<reference evidence="2" key="1">
    <citation type="submission" date="2019-11" db="EMBL/GenBank/DDBJ databases">
        <title>Burkholderia cenocepacia CF.</title>
        <authorList>
            <person name="Vianna E.F."/>
            <person name="Marques E.A."/>
            <person name="Albano R.M."/>
            <person name="Leao R.S."/>
        </authorList>
    </citation>
    <scope>NUCLEOTIDE SEQUENCE</scope>
    <source>
        <strain evidence="2">MS-2140</strain>
    </source>
</reference>
<feature type="region of interest" description="Disordered" evidence="1">
    <location>
        <begin position="51"/>
        <end position="73"/>
    </location>
</feature>
<name>A0A6B2MEF4_9BURK</name>
<dbReference type="GeneID" id="56563489"/>
<evidence type="ECO:0000313" key="2">
    <source>
        <dbReference type="EMBL" id="NDV73634.1"/>
    </source>
</evidence>